<gene>
    <name evidence="2" type="ORF">GCM10022276_06350</name>
</gene>
<sequence>MSDQHSRSGPNKAVIAGKRSSDHQTTCNESQLGLVTKLAEQVQHPHRRSIQVWFKETSGAVIKAD</sequence>
<name>A0ABP7KXZ3_9SPHN</name>
<evidence type="ECO:0000313" key="2">
    <source>
        <dbReference type="EMBL" id="GAA3890050.1"/>
    </source>
</evidence>
<evidence type="ECO:0000313" key="3">
    <source>
        <dbReference type="Proteomes" id="UP001500827"/>
    </source>
</evidence>
<accession>A0ABP7KXZ3</accession>
<evidence type="ECO:0000256" key="1">
    <source>
        <dbReference type="SAM" id="MobiDB-lite"/>
    </source>
</evidence>
<protein>
    <submittedName>
        <fullName evidence="2">Uncharacterized protein</fullName>
    </submittedName>
</protein>
<proteinExistence type="predicted"/>
<keyword evidence="3" id="KW-1185">Reference proteome</keyword>
<feature type="region of interest" description="Disordered" evidence="1">
    <location>
        <begin position="1"/>
        <end position="27"/>
    </location>
</feature>
<organism evidence="2 3">
    <name type="scientific">Sphingomonas limnosediminicola</name>
    <dbReference type="NCBI Taxonomy" id="940133"/>
    <lineage>
        <taxon>Bacteria</taxon>
        <taxon>Pseudomonadati</taxon>
        <taxon>Pseudomonadota</taxon>
        <taxon>Alphaproteobacteria</taxon>
        <taxon>Sphingomonadales</taxon>
        <taxon>Sphingomonadaceae</taxon>
        <taxon>Sphingomonas</taxon>
    </lineage>
</organism>
<reference evidence="3" key="1">
    <citation type="journal article" date="2019" name="Int. J. Syst. Evol. Microbiol.">
        <title>The Global Catalogue of Microorganisms (GCM) 10K type strain sequencing project: providing services to taxonomists for standard genome sequencing and annotation.</title>
        <authorList>
            <consortium name="The Broad Institute Genomics Platform"/>
            <consortium name="The Broad Institute Genome Sequencing Center for Infectious Disease"/>
            <person name="Wu L."/>
            <person name="Ma J."/>
        </authorList>
    </citation>
    <scope>NUCLEOTIDE SEQUENCE [LARGE SCALE GENOMIC DNA]</scope>
    <source>
        <strain evidence="3">JCM 17543</strain>
    </source>
</reference>
<comment type="caution">
    <text evidence="2">The sequence shown here is derived from an EMBL/GenBank/DDBJ whole genome shotgun (WGS) entry which is preliminary data.</text>
</comment>
<dbReference type="Proteomes" id="UP001500827">
    <property type="component" value="Unassembled WGS sequence"/>
</dbReference>
<dbReference type="EMBL" id="BAABBM010000001">
    <property type="protein sequence ID" value="GAA3890050.1"/>
    <property type="molecule type" value="Genomic_DNA"/>
</dbReference>